<dbReference type="SUPFAM" id="SSF53254">
    <property type="entry name" value="Phosphoglycerate mutase-like"/>
    <property type="match status" value="1"/>
</dbReference>
<gene>
    <name evidence="2" type="ORF">ACFSKQ_11760</name>
</gene>
<dbReference type="PANTHER" id="PTHR46517:SF1">
    <property type="entry name" value="FRUCTOSE-2,6-BISPHOSPHATASE TIGAR"/>
    <property type="match status" value="1"/>
</dbReference>
<sequence>MVMPPEDFLGGRFLFLRHGQTPANAAGIVAGVTDIPLSPTGEAQARAAAELLAGMEFTSIWTSALTRAIQTAEAVATLTGRPLHRLPELGERNWGAWEGGPRSIIRREATPPGGEGPDAFAGRVRRGLARIAPPHPVLIVAHSGTARVLWQTLLPHEPFRRPDNAALSEWRRGGDGLWRVIDPKSCCHRPVAEDA</sequence>
<evidence type="ECO:0000313" key="2">
    <source>
        <dbReference type="EMBL" id="MFD2238136.1"/>
    </source>
</evidence>
<dbReference type="SMART" id="SM00855">
    <property type="entry name" value="PGAM"/>
    <property type="match status" value="1"/>
</dbReference>
<reference evidence="3" key="1">
    <citation type="journal article" date="2019" name="Int. J. Syst. Evol. Microbiol.">
        <title>The Global Catalogue of Microorganisms (GCM) 10K type strain sequencing project: providing services to taxonomists for standard genome sequencing and annotation.</title>
        <authorList>
            <consortium name="The Broad Institute Genomics Platform"/>
            <consortium name="The Broad Institute Genome Sequencing Center for Infectious Disease"/>
            <person name="Wu L."/>
            <person name="Ma J."/>
        </authorList>
    </citation>
    <scope>NUCLEOTIDE SEQUENCE [LARGE SCALE GENOMIC DNA]</scope>
    <source>
        <strain evidence="3">ZS-35-S2</strain>
    </source>
</reference>
<keyword evidence="3" id="KW-1185">Reference proteome</keyword>
<dbReference type="CDD" id="cd07067">
    <property type="entry name" value="HP_PGM_like"/>
    <property type="match status" value="1"/>
</dbReference>
<evidence type="ECO:0000313" key="3">
    <source>
        <dbReference type="Proteomes" id="UP001597371"/>
    </source>
</evidence>
<dbReference type="Pfam" id="PF00300">
    <property type="entry name" value="His_Phos_1"/>
    <property type="match status" value="1"/>
</dbReference>
<dbReference type="EMBL" id="JBHUIJ010000013">
    <property type="protein sequence ID" value="MFD2238136.1"/>
    <property type="molecule type" value="Genomic_DNA"/>
</dbReference>
<dbReference type="Gene3D" id="3.40.50.1240">
    <property type="entry name" value="Phosphoglycerate mutase-like"/>
    <property type="match status" value="1"/>
</dbReference>
<keyword evidence="1" id="KW-0378">Hydrolase</keyword>
<evidence type="ECO:0000256" key="1">
    <source>
        <dbReference type="ARBA" id="ARBA00022801"/>
    </source>
</evidence>
<organism evidence="2 3">
    <name type="scientific">Aureimonas populi</name>
    <dbReference type="NCBI Taxonomy" id="1701758"/>
    <lineage>
        <taxon>Bacteria</taxon>
        <taxon>Pseudomonadati</taxon>
        <taxon>Pseudomonadota</taxon>
        <taxon>Alphaproteobacteria</taxon>
        <taxon>Hyphomicrobiales</taxon>
        <taxon>Aurantimonadaceae</taxon>
        <taxon>Aureimonas</taxon>
    </lineage>
</organism>
<dbReference type="PANTHER" id="PTHR46517">
    <property type="entry name" value="FRUCTOSE-2,6-BISPHOSPHATASE TIGAR"/>
    <property type="match status" value="1"/>
</dbReference>
<protein>
    <submittedName>
        <fullName evidence="2">Histidine phosphatase family protein</fullName>
    </submittedName>
</protein>
<name>A0ABW5CMV5_9HYPH</name>
<dbReference type="InterPro" id="IPR051695">
    <property type="entry name" value="Phosphoglycerate_Mutase"/>
</dbReference>
<dbReference type="InterPro" id="IPR029033">
    <property type="entry name" value="His_PPase_superfam"/>
</dbReference>
<dbReference type="InterPro" id="IPR013078">
    <property type="entry name" value="His_Pase_superF_clade-1"/>
</dbReference>
<comment type="caution">
    <text evidence="2">The sequence shown here is derived from an EMBL/GenBank/DDBJ whole genome shotgun (WGS) entry which is preliminary data.</text>
</comment>
<dbReference type="Proteomes" id="UP001597371">
    <property type="component" value="Unassembled WGS sequence"/>
</dbReference>
<dbReference type="RefSeq" id="WP_209739038.1">
    <property type="nucleotide sequence ID" value="NZ_CP072611.1"/>
</dbReference>
<accession>A0ABW5CMV5</accession>
<proteinExistence type="predicted"/>